<evidence type="ECO:0000256" key="4">
    <source>
        <dbReference type="ARBA" id="ARBA00022989"/>
    </source>
</evidence>
<gene>
    <name evidence="7" type="ORF">AL072_22120</name>
</gene>
<reference evidence="8" key="1">
    <citation type="submission" date="2015-12" db="EMBL/GenBank/DDBJ databases">
        <title>Complete Genome Sequence of Azospirillum thiophilum BV-S.</title>
        <authorList>
            <person name="Fomenkov A."/>
            <person name="Vincze T."/>
            <person name="Grabovich M."/>
            <person name="Dubinina G."/>
            <person name="Orlova M."/>
            <person name="Belousova E."/>
            <person name="Roberts R.J."/>
        </authorList>
    </citation>
    <scope>NUCLEOTIDE SEQUENCE [LARGE SCALE GENOMIC DNA]</scope>
    <source>
        <strain evidence="8">BV-S</strain>
    </source>
</reference>
<keyword evidence="4 6" id="KW-1133">Transmembrane helix</keyword>
<feature type="transmembrane region" description="Helical" evidence="6">
    <location>
        <begin position="63"/>
        <end position="85"/>
    </location>
</feature>
<name>A0AAC8W240_9PROT</name>
<proteinExistence type="predicted"/>
<evidence type="ECO:0000256" key="1">
    <source>
        <dbReference type="ARBA" id="ARBA00004651"/>
    </source>
</evidence>
<feature type="transmembrane region" description="Helical" evidence="6">
    <location>
        <begin position="309"/>
        <end position="327"/>
    </location>
</feature>
<evidence type="ECO:0000256" key="3">
    <source>
        <dbReference type="ARBA" id="ARBA00022692"/>
    </source>
</evidence>
<dbReference type="GO" id="GO:0005886">
    <property type="term" value="C:plasma membrane"/>
    <property type="evidence" value="ECO:0007669"/>
    <property type="project" value="UniProtKB-SubCell"/>
</dbReference>
<feature type="transmembrane region" description="Helical" evidence="6">
    <location>
        <begin position="149"/>
        <end position="170"/>
    </location>
</feature>
<reference evidence="7 8" key="2">
    <citation type="journal article" date="2016" name="Genome Announc.">
        <title>Complete Genome Sequence of a Strain of Azospirillum thiophilum Isolated from a Sulfide Spring.</title>
        <authorList>
            <person name="Fomenkov A."/>
            <person name="Vincze T."/>
            <person name="Grabovich M."/>
            <person name="Anton B.P."/>
            <person name="Dubinina G."/>
            <person name="Orlova M."/>
            <person name="Belousova E."/>
            <person name="Roberts R.J."/>
        </authorList>
    </citation>
    <scope>NUCLEOTIDE SEQUENCE [LARGE SCALE GENOMIC DNA]</scope>
    <source>
        <strain evidence="7 8">BV-S</strain>
    </source>
</reference>
<protein>
    <submittedName>
        <fullName evidence="7">Sugar ABC transporter permease</fullName>
    </submittedName>
</protein>
<evidence type="ECO:0000256" key="5">
    <source>
        <dbReference type="ARBA" id="ARBA00023136"/>
    </source>
</evidence>
<dbReference type="Proteomes" id="UP000069935">
    <property type="component" value="Chromosome 3"/>
</dbReference>
<evidence type="ECO:0000313" key="8">
    <source>
        <dbReference type="Proteomes" id="UP000069935"/>
    </source>
</evidence>
<feature type="transmembrane region" description="Helical" evidence="6">
    <location>
        <begin position="201"/>
        <end position="229"/>
    </location>
</feature>
<sequence length="389" mass="41156">MVLSGSVRGQPGAVPGWVGYALLPVLNLVAAFVLSGLVILVIGENPVDVLSLMLTEAVGYPEAIGYTLYYATDYIFTGLAVAIAFHCGLFNIGGEGQAYLGGLGAGLVALALTGWPWPVVALLAVLASALFGAAWAFIPAWLQAKRGSHIVITTIMFNFIAASLMTWLLVDVLIRPGSQSPETREFDLGVWLPSMDRALGWFGIAIPASPLNLSFLWALACCALFHLFLRRTRWGYELRTVGRNERAAVYAGISPARNIIIAMLISGALAGFVGVNEILGVQHRVILNFTGGVGFVGIAVALMGRNHPVGIILAALLFGILAQGGGQLSFDYPTINRELVMVIQGLVILFAGAMENLFKPQIEALFRRRGAPTIPAGPTEAGPGGTGRS</sequence>
<feature type="transmembrane region" description="Helical" evidence="6">
    <location>
        <begin position="339"/>
        <end position="358"/>
    </location>
</feature>
<dbReference type="AlphaFoldDB" id="A0AAC8W240"/>
<dbReference type="GO" id="GO:0022857">
    <property type="term" value="F:transmembrane transporter activity"/>
    <property type="evidence" value="ECO:0007669"/>
    <property type="project" value="InterPro"/>
</dbReference>
<feature type="transmembrane region" description="Helical" evidence="6">
    <location>
        <begin position="21"/>
        <end position="43"/>
    </location>
</feature>
<dbReference type="EMBL" id="CP012403">
    <property type="protein sequence ID" value="ALG73662.1"/>
    <property type="molecule type" value="Genomic_DNA"/>
</dbReference>
<keyword evidence="5 6" id="KW-0472">Membrane</keyword>
<evidence type="ECO:0000256" key="2">
    <source>
        <dbReference type="ARBA" id="ARBA00022475"/>
    </source>
</evidence>
<dbReference type="PANTHER" id="PTHR47089:SF1">
    <property type="entry name" value="GUANOSINE ABC TRANSPORTER PERMEASE PROTEIN NUPP"/>
    <property type="match status" value="1"/>
</dbReference>
<keyword evidence="3 6" id="KW-0812">Transmembrane</keyword>
<feature type="transmembrane region" description="Helical" evidence="6">
    <location>
        <begin position="285"/>
        <end position="302"/>
    </location>
</feature>
<keyword evidence="2" id="KW-1003">Cell membrane</keyword>
<dbReference type="Pfam" id="PF02653">
    <property type="entry name" value="BPD_transp_2"/>
    <property type="match status" value="1"/>
</dbReference>
<organism evidence="7 8">
    <name type="scientific">Azospirillum thiophilum</name>
    <dbReference type="NCBI Taxonomy" id="528244"/>
    <lineage>
        <taxon>Bacteria</taxon>
        <taxon>Pseudomonadati</taxon>
        <taxon>Pseudomonadota</taxon>
        <taxon>Alphaproteobacteria</taxon>
        <taxon>Rhodospirillales</taxon>
        <taxon>Azospirillaceae</taxon>
        <taxon>Azospirillum</taxon>
    </lineage>
</organism>
<feature type="transmembrane region" description="Helical" evidence="6">
    <location>
        <begin position="97"/>
        <end position="115"/>
    </location>
</feature>
<accession>A0AAC8W240</accession>
<feature type="transmembrane region" description="Helical" evidence="6">
    <location>
        <begin position="249"/>
        <end position="273"/>
    </location>
</feature>
<dbReference type="CDD" id="cd06580">
    <property type="entry name" value="TM_PBP1_transp_TpRbsC_like"/>
    <property type="match status" value="1"/>
</dbReference>
<dbReference type="PANTHER" id="PTHR47089">
    <property type="entry name" value="ABC TRANSPORTER, PERMEASE PROTEIN"/>
    <property type="match status" value="1"/>
</dbReference>
<comment type="subcellular location">
    <subcellularLocation>
        <location evidence="1">Cell membrane</location>
        <topology evidence="1">Multi-pass membrane protein</topology>
    </subcellularLocation>
</comment>
<dbReference type="RefSeq" id="WP_045584340.1">
    <property type="nucleotide sequence ID" value="NZ_CP012403.1"/>
</dbReference>
<dbReference type="KEGG" id="ati:AL072_22120"/>
<keyword evidence="8" id="KW-1185">Reference proteome</keyword>
<evidence type="ECO:0000313" key="7">
    <source>
        <dbReference type="EMBL" id="ALG73662.1"/>
    </source>
</evidence>
<feature type="transmembrane region" description="Helical" evidence="6">
    <location>
        <begin position="121"/>
        <end position="142"/>
    </location>
</feature>
<dbReference type="InterPro" id="IPR001851">
    <property type="entry name" value="ABC_transp_permease"/>
</dbReference>
<evidence type="ECO:0000256" key="6">
    <source>
        <dbReference type="SAM" id="Phobius"/>
    </source>
</evidence>